<dbReference type="EC" id="2.4.2.-" evidence="2"/>
<dbReference type="InterPro" id="IPR019406">
    <property type="entry name" value="APLF_PBZ"/>
</dbReference>
<dbReference type="Gene3D" id="2.120.10.30">
    <property type="entry name" value="TolB, C-terminal domain"/>
    <property type="match status" value="2"/>
</dbReference>
<feature type="coiled-coil region" evidence="3">
    <location>
        <begin position="156"/>
        <end position="190"/>
    </location>
</feature>
<dbReference type="Proteomes" id="UP000663845">
    <property type="component" value="Unassembled WGS sequence"/>
</dbReference>
<evidence type="ECO:0000256" key="1">
    <source>
        <dbReference type="ARBA" id="ARBA00022737"/>
    </source>
</evidence>
<dbReference type="GO" id="GO:0035861">
    <property type="term" value="C:site of double-strand break"/>
    <property type="evidence" value="ECO:0007669"/>
    <property type="project" value="TreeGrafter"/>
</dbReference>
<dbReference type="Pfam" id="PF01436">
    <property type="entry name" value="NHL"/>
    <property type="match status" value="1"/>
</dbReference>
<dbReference type="GO" id="GO:0005634">
    <property type="term" value="C:nucleus"/>
    <property type="evidence" value="ECO:0007669"/>
    <property type="project" value="TreeGrafter"/>
</dbReference>
<dbReference type="GO" id="GO:0003906">
    <property type="term" value="F:DNA-(apurinic or apyrimidinic site) endonuclease activity"/>
    <property type="evidence" value="ECO:0007669"/>
    <property type="project" value="InterPro"/>
</dbReference>
<keyword evidence="2" id="KW-0328">Glycosyltransferase</keyword>
<dbReference type="Pfam" id="PF00644">
    <property type="entry name" value="PARP"/>
    <property type="match status" value="1"/>
</dbReference>
<organism evidence="7 8">
    <name type="scientific">Adineta steineri</name>
    <dbReference type="NCBI Taxonomy" id="433720"/>
    <lineage>
        <taxon>Eukaryota</taxon>
        <taxon>Metazoa</taxon>
        <taxon>Spiralia</taxon>
        <taxon>Gnathifera</taxon>
        <taxon>Rotifera</taxon>
        <taxon>Eurotatoria</taxon>
        <taxon>Bdelloidea</taxon>
        <taxon>Adinetida</taxon>
        <taxon>Adinetidae</taxon>
        <taxon>Adineta</taxon>
    </lineage>
</organism>
<dbReference type="EMBL" id="CAJNOG010000190">
    <property type="protein sequence ID" value="CAF1058063.1"/>
    <property type="molecule type" value="Genomic_DNA"/>
</dbReference>
<evidence type="ECO:0000256" key="4">
    <source>
        <dbReference type="SAM" id="MobiDB-lite"/>
    </source>
</evidence>
<keyword evidence="5" id="KW-0472">Membrane</keyword>
<evidence type="ECO:0000256" key="3">
    <source>
        <dbReference type="SAM" id="Coils"/>
    </source>
</evidence>
<keyword evidence="5" id="KW-0812">Transmembrane</keyword>
<keyword evidence="5" id="KW-1133">Transmembrane helix</keyword>
<evidence type="ECO:0000256" key="2">
    <source>
        <dbReference type="RuleBase" id="RU362114"/>
    </source>
</evidence>
<proteinExistence type="predicted"/>
<protein>
    <recommendedName>
        <fullName evidence="2">Poly [ADP-ribose] polymerase</fullName>
        <shortName evidence="2">PARP</shortName>
        <ecNumber evidence="2">2.4.2.-</ecNumber>
    </recommendedName>
</protein>
<name>A0A814KZI2_9BILA</name>
<feature type="transmembrane region" description="Helical" evidence="5">
    <location>
        <begin position="1197"/>
        <end position="1214"/>
    </location>
</feature>
<sequence length="1215" mass="131923">MSTRAAKKAKLEALPQCPYGATCYRKNPEHFKQFSHSDPTLTTTTTIEIQPTNNKTLSICPFGATCYRKNLLHFAEFSHPFNLLNPDMDSSDDEETNESNVKLQTTAGSKKRKAESEEYDDGEKTEEYNSDDESAYDVKLEKTFSKMNDYEKRLMIERAFELKEQLQEKLKKSREEAEERKKEVEQLQTKITEGSLLMEGEEEVLKGTTVKYFELFPERKYKQGSADEVHFRLAESQFYRLLSGYATASVTKVEYVCNPVLIKNFNKARDELKEQRGVEYSYPVLAFHGTAVANIQPICETGFKIPGQKGFKHATDSGYYGRGTYFSEYPGYSMGYIQGSTKLLLCQVLQGKVYKCTKLINGAGLQHGFDSHCSPCQKELVIFRSDYILPQYIVHYKVNPGEFKYTPHGITKEVIKKKLNKIGKLYKKAIAVKDQKIFNDSKFAFIGQMADTPIAIETLIHRFGGSVCKNELTSHGKKTSKKALAHAYFDGSKYDPPNIVICSLAEMEAGTPSMELQAYKNMNYQSFYREDFLYDSIIAGGATSGITVAGLTGYYGAGLNQLWNPLAIVVDSNQNMYIADVTNARILQWKVGASFGVNIEGLTAYGTSSITFDPNGSLFFADTNNNRVLRYAVSCPTNISTTTVSSVVTTTMPSSNSNCPMIVWASNATTIAGSPIGIAGFTSTLLNYPAGIMVGKNDSIYIMDYGTSYYRMQLFYPGSQLGTTIFNATFGTGLNQISYAVALNIDVSGNIYILDQNNDRVTKWTPGASTGIVLAGNNGVGSSLTTLNTPWDFFVEPNTSYIWIADSYNNRIVKWINTSTAVLVAGGGTSGLKANQLNYPEGLFVDTSDSNTLYIADTYNHRIQKWLYGASNGTTVAGQQSGVSGSALNQLYKPFTLTMDTNKSLYIVDYGNHRIVLWLLGATSGILIAGTGVAGVLPSQLYYPYSARFDSTGALIVNDFSNNRIQRFPVLCSPNMTPSSTTSVSTNSTSITATLQNTTMPVPITTNSLTTSANNPTTILSASTSIANSVTVSATVSTSAIVTPSTTVSTSAIVTPSATVSTSAIVTPSTTVSTSPIATSSPTASTSAIGTSSAIVSTSIIATSSTKVSSSAIVTPSTTVSTSVIVTSPTKVSTSAIVTPSTTVLTSAILTPSTTVSTSTVVTTSQKSSSTNTITKLPSTSATSSLLTTYSFATRNLNSNLLVLLFYFIIIFINN</sequence>
<keyword evidence="3" id="KW-0175">Coiled coil</keyword>
<dbReference type="GO" id="GO:0008408">
    <property type="term" value="F:3'-5' exonuclease activity"/>
    <property type="evidence" value="ECO:0007669"/>
    <property type="project" value="InterPro"/>
</dbReference>
<dbReference type="AlphaFoldDB" id="A0A814KZI2"/>
<dbReference type="Gene3D" id="3.90.228.10">
    <property type="match status" value="1"/>
</dbReference>
<dbReference type="CDD" id="cd05819">
    <property type="entry name" value="NHL"/>
    <property type="match status" value="1"/>
</dbReference>
<dbReference type="PROSITE" id="PS51059">
    <property type="entry name" value="PARP_CATALYTIC"/>
    <property type="match status" value="1"/>
</dbReference>
<dbReference type="GO" id="GO:0006302">
    <property type="term" value="P:double-strand break repair"/>
    <property type="evidence" value="ECO:0007669"/>
    <property type="project" value="InterPro"/>
</dbReference>
<dbReference type="SUPFAM" id="SSF56399">
    <property type="entry name" value="ADP-ribosylation"/>
    <property type="match status" value="1"/>
</dbReference>
<evidence type="ECO:0000256" key="5">
    <source>
        <dbReference type="SAM" id="Phobius"/>
    </source>
</evidence>
<keyword evidence="2" id="KW-0808">Transferase</keyword>
<feature type="compositionally biased region" description="Polar residues" evidence="4">
    <location>
        <begin position="98"/>
        <end position="108"/>
    </location>
</feature>
<dbReference type="PANTHER" id="PTHR21315">
    <property type="entry name" value="APRATAXIN AND PNK-LIKE FACTOR-RELATED"/>
    <property type="match status" value="1"/>
</dbReference>
<feature type="transmembrane region" description="Helical" evidence="5">
    <location>
        <begin position="915"/>
        <end position="937"/>
    </location>
</feature>
<dbReference type="PANTHER" id="PTHR21315:SF2">
    <property type="entry name" value="APRATAXIN AND PNK-LIKE FACTOR"/>
    <property type="match status" value="1"/>
</dbReference>
<reference evidence="7" key="1">
    <citation type="submission" date="2021-02" db="EMBL/GenBank/DDBJ databases">
        <authorList>
            <person name="Nowell W R."/>
        </authorList>
    </citation>
    <scope>NUCLEOTIDE SEQUENCE</scope>
</reference>
<feature type="domain" description="PARP catalytic" evidence="6">
    <location>
        <begin position="216"/>
        <end position="420"/>
    </location>
</feature>
<dbReference type="InterPro" id="IPR012317">
    <property type="entry name" value="Poly(ADP-ribose)pol_cat_dom"/>
</dbReference>
<keyword evidence="2" id="KW-0520">NAD</keyword>
<evidence type="ECO:0000259" key="6">
    <source>
        <dbReference type="PROSITE" id="PS51059"/>
    </source>
</evidence>
<comment type="caution">
    <text evidence="7">The sequence shown here is derived from an EMBL/GenBank/DDBJ whole genome shotgun (WGS) entry which is preliminary data.</text>
</comment>
<feature type="region of interest" description="Disordered" evidence="4">
    <location>
        <begin position="88"/>
        <end position="134"/>
    </location>
</feature>
<evidence type="ECO:0000313" key="7">
    <source>
        <dbReference type="EMBL" id="CAF1058063.1"/>
    </source>
</evidence>
<dbReference type="InterPro" id="IPR039253">
    <property type="entry name" value="APLF"/>
</dbReference>
<keyword evidence="1" id="KW-0677">Repeat</keyword>
<accession>A0A814KZI2</accession>
<feature type="compositionally biased region" description="Acidic residues" evidence="4">
    <location>
        <begin position="117"/>
        <end position="134"/>
    </location>
</feature>
<dbReference type="SUPFAM" id="SSF101898">
    <property type="entry name" value="NHL repeat"/>
    <property type="match status" value="2"/>
</dbReference>
<dbReference type="InterPro" id="IPR001258">
    <property type="entry name" value="NHL_repeat"/>
</dbReference>
<dbReference type="Pfam" id="PF10283">
    <property type="entry name" value="zf-CCHH"/>
    <property type="match status" value="2"/>
</dbReference>
<gene>
    <name evidence="7" type="ORF">JYZ213_LOCUS19063</name>
</gene>
<dbReference type="GO" id="GO:0003950">
    <property type="term" value="F:NAD+ poly-ADP-ribosyltransferase activity"/>
    <property type="evidence" value="ECO:0007669"/>
    <property type="project" value="UniProtKB-UniRule"/>
</dbReference>
<dbReference type="InterPro" id="IPR011042">
    <property type="entry name" value="6-blade_b-propeller_TolB-like"/>
</dbReference>
<evidence type="ECO:0000313" key="8">
    <source>
        <dbReference type="Proteomes" id="UP000663845"/>
    </source>
</evidence>
<dbReference type="Gene3D" id="2.40.10.500">
    <property type="match status" value="1"/>
</dbReference>